<feature type="domain" description="NADH:flavin oxidoreductase/NADH oxidase N-terminal" evidence="5">
    <location>
        <begin position="18"/>
        <end position="222"/>
    </location>
</feature>
<protein>
    <recommendedName>
        <fullName evidence="5">NADH:flavin oxidoreductase/NADH oxidase N-terminal domain-containing protein</fullName>
    </recommendedName>
</protein>
<dbReference type="PANTHER" id="PTHR43656">
    <property type="entry name" value="BINDING OXIDOREDUCTASE, PUTATIVE (AFU_ORTHOLOGUE AFUA_2G08260)-RELATED"/>
    <property type="match status" value="1"/>
</dbReference>
<dbReference type="Pfam" id="PF00724">
    <property type="entry name" value="Oxidored_FMN"/>
    <property type="match status" value="1"/>
</dbReference>
<keyword evidence="2" id="KW-0285">Flavoprotein</keyword>
<dbReference type="InterPro" id="IPR051799">
    <property type="entry name" value="NADH_flavin_oxidoreductase"/>
</dbReference>
<evidence type="ECO:0000256" key="1">
    <source>
        <dbReference type="ARBA" id="ARBA00005979"/>
    </source>
</evidence>
<dbReference type="InterPro" id="IPR013785">
    <property type="entry name" value="Aldolase_TIM"/>
</dbReference>
<reference evidence="6 7" key="1">
    <citation type="journal article" date="2024" name="IMA Fungus">
        <title>IMA Genome - F19 : A genome assembly and annotation guide to empower mycologists, including annotated draft genome sequences of Ceratocystis pirilliformis, Diaporthe australafricana, Fusarium ophioides, Paecilomyces lecythidis, and Sporothrix stenoceras.</title>
        <authorList>
            <person name="Aylward J."/>
            <person name="Wilson A.M."/>
            <person name="Visagie C.M."/>
            <person name="Spraker J."/>
            <person name="Barnes I."/>
            <person name="Buitendag C."/>
            <person name="Ceriani C."/>
            <person name="Del Mar Angel L."/>
            <person name="du Plessis D."/>
            <person name="Fuchs T."/>
            <person name="Gasser K."/>
            <person name="Kramer D."/>
            <person name="Li W."/>
            <person name="Munsamy K."/>
            <person name="Piso A."/>
            <person name="Price J.L."/>
            <person name="Sonnekus B."/>
            <person name="Thomas C."/>
            <person name="van der Nest A."/>
            <person name="van Dijk A."/>
            <person name="van Heerden A."/>
            <person name="van Vuuren N."/>
            <person name="Yilmaz N."/>
            <person name="Duong T.A."/>
            <person name="van der Merwe N.A."/>
            <person name="Wingfield M.J."/>
            <person name="Wingfield B.D."/>
        </authorList>
    </citation>
    <scope>NUCLEOTIDE SEQUENCE [LARGE SCALE GENOMIC DNA]</scope>
    <source>
        <strain evidence="6 7">CMW 18167</strain>
    </source>
</reference>
<keyword evidence="7" id="KW-1185">Reference proteome</keyword>
<gene>
    <name evidence="6" type="ORF">Plec18167_006708</name>
</gene>
<dbReference type="InterPro" id="IPR001155">
    <property type="entry name" value="OxRdtase_FMN_N"/>
</dbReference>
<sequence>MAVGDEYLQRIGAALAWTWPKEMTHADIKMVIQQFVDTARLMADAGFKGVELHSAHGYLLDQFLNAKTNLRTDEYGGSPERRARFVLEVLSEIRKVVPPTFCVGIKLNSADYSSATFEDTMTQIRLFVDAGVDFMEISGGSYEDPKMMGYPKDSEPKSSRTAAREAFFLEFAKEVRKRHPDLVLMLTGGFRTREGAESAIAENACDLVGIARPAAVNPSFANILLDKELPDEKAQLWLDKVRPPFYSWFLPRHISGGGAETTYYAGQINRLAKGLATYAP</sequence>
<dbReference type="EMBL" id="JAVDPF010000024">
    <property type="protein sequence ID" value="KAL1872590.1"/>
    <property type="molecule type" value="Genomic_DNA"/>
</dbReference>
<organism evidence="6 7">
    <name type="scientific">Paecilomyces lecythidis</name>
    <dbReference type="NCBI Taxonomy" id="3004212"/>
    <lineage>
        <taxon>Eukaryota</taxon>
        <taxon>Fungi</taxon>
        <taxon>Dikarya</taxon>
        <taxon>Ascomycota</taxon>
        <taxon>Pezizomycotina</taxon>
        <taxon>Eurotiomycetes</taxon>
        <taxon>Eurotiomycetidae</taxon>
        <taxon>Eurotiales</taxon>
        <taxon>Thermoascaceae</taxon>
        <taxon>Paecilomyces</taxon>
    </lineage>
</organism>
<dbReference type="PANTHER" id="PTHR43656:SF2">
    <property type="entry name" value="BINDING OXIDOREDUCTASE, PUTATIVE (AFU_ORTHOLOGUE AFUA_2G08260)-RELATED"/>
    <property type="match status" value="1"/>
</dbReference>
<accession>A0ABR3X9H8</accession>
<proteinExistence type="inferred from homology"/>
<dbReference type="Proteomes" id="UP001583193">
    <property type="component" value="Unassembled WGS sequence"/>
</dbReference>
<dbReference type="Gene3D" id="3.20.20.70">
    <property type="entry name" value="Aldolase class I"/>
    <property type="match status" value="1"/>
</dbReference>
<evidence type="ECO:0000256" key="3">
    <source>
        <dbReference type="ARBA" id="ARBA00022643"/>
    </source>
</evidence>
<evidence type="ECO:0000256" key="4">
    <source>
        <dbReference type="ARBA" id="ARBA00023002"/>
    </source>
</evidence>
<dbReference type="SUPFAM" id="SSF51395">
    <property type="entry name" value="FMN-linked oxidoreductases"/>
    <property type="match status" value="1"/>
</dbReference>
<name>A0ABR3X9H8_9EURO</name>
<keyword evidence="4" id="KW-0560">Oxidoreductase</keyword>
<evidence type="ECO:0000313" key="6">
    <source>
        <dbReference type="EMBL" id="KAL1872590.1"/>
    </source>
</evidence>
<evidence type="ECO:0000256" key="2">
    <source>
        <dbReference type="ARBA" id="ARBA00022630"/>
    </source>
</evidence>
<comment type="similarity">
    <text evidence="1">Belongs to the NADH:flavin oxidoreductase/NADH oxidase family.</text>
</comment>
<comment type="caution">
    <text evidence="6">The sequence shown here is derived from an EMBL/GenBank/DDBJ whole genome shotgun (WGS) entry which is preliminary data.</text>
</comment>
<evidence type="ECO:0000259" key="5">
    <source>
        <dbReference type="Pfam" id="PF00724"/>
    </source>
</evidence>
<keyword evidence="3" id="KW-0288">FMN</keyword>
<evidence type="ECO:0000313" key="7">
    <source>
        <dbReference type="Proteomes" id="UP001583193"/>
    </source>
</evidence>